<feature type="non-terminal residue" evidence="2">
    <location>
        <position position="1"/>
    </location>
</feature>
<dbReference type="InParanoid" id="A0A6P8HQT6"/>
<gene>
    <name evidence="2" type="primary">LOC116291945</name>
</gene>
<organism evidence="1 2">
    <name type="scientific">Actinia tenebrosa</name>
    <name type="common">Australian red waratah sea anemone</name>
    <dbReference type="NCBI Taxonomy" id="6105"/>
    <lineage>
        <taxon>Eukaryota</taxon>
        <taxon>Metazoa</taxon>
        <taxon>Cnidaria</taxon>
        <taxon>Anthozoa</taxon>
        <taxon>Hexacorallia</taxon>
        <taxon>Actiniaria</taxon>
        <taxon>Actiniidae</taxon>
        <taxon>Actinia</taxon>
    </lineage>
</organism>
<dbReference type="GeneID" id="116291945"/>
<dbReference type="KEGG" id="aten:116291945"/>
<protein>
    <submittedName>
        <fullName evidence="2">Uncharacterized protein LOC116291945</fullName>
    </submittedName>
</protein>
<dbReference type="Proteomes" id="UP000515163">
    <property type="component" value="Unplaced"/>
</dbReference>
<dbReference type="AlphaFoldDB" id="A0A6P8HQT6"/>
<keyword evidence="1" id="KW-1185">Reference proteome</keyword>
<evidence type="ECO:0000313" key="1">
    <source>
        <dbReference type="Proteomes" id="UP000515163"/>
    </source>
</evidence>
<sequence>HPLTIYAVLKDVQKNTEELKEMEELKEGLNFQVKTVEEPKKENKELKVKVTELKNLDVCTTNLKTAQNNEHDLYIWCVGGDVEEDDIDIEHRLRFKIKGITPIIVRFKSHNIKTAFN</sequence>
<name>A0A6P8HQT6_ACTTE</name>
<accession>A0A6P8HQT6</accession>
<dbReference type="RefSeq" id="XP_031555035.1">
    <property type="nucleotide sequence ID" value="XM_031699175.1"/>
</dbReference>
<proteinExistence type="predicted"/>
<evidence type="ECO:0000313" key="2">
    <source>
        <dbReference type="RefSeq" id="XP_031555035.1"/>
    </source>
</evidence>
<reference evidence="2" key="1">
    <citation type="submission" date="2025-08" db="UniProtKB">
        <authorList>
            <consortium name="RefSeq"/>
        </authorList>
    </citation>
    <scope>IDENTIFICATION</scope>
    <source>
        <tissue evidence="2">Tentacle</tissue>
    </source>
</reference>
<dbReference type="OrthoDB" id="6761697at2759"/>